<evidence type="ECO:0008006" key="4">
    <source>
        <dbReference type="Google" id="ProtNLM"/>
    </source>
</evidence>
<keyword evidence="1" id="KW-1133">Transmembrane helix</keyword>
<feature type="transmembrane region" description="Helical" evidence="1">
    <location>
        <begin position="100"/>
        <end position="121"/>
    </location>
</feature>
<sequence>MNTVLSIIFLLVSLGLLCQPLVNRFARRVLSMPSWRPFVWLNLAIGIGLVIWTISVPGWGQKIEWIVVFIIGASAIIKGLGLWVFPEWSRSLMENFLARYWLFVLPLSLFYFALAVFLFCLG</sequence>
<protein>
    <recommendedName>
        <fullName evidence="4">Integral membrane protein</fullName>
    </recommendedName>
</protein>
<feature type="transmembrane region" description="Helical" evidence="1">
    <location>
        <begin position="34"/>
        <end position="54"/>
    </location>
</feature>
<gene>
    <name evidence="2" type="ORF">NYF23_10380</name>
</gene>
<dbReference type="EMBL" id="CP103416">
    <property type="protein sequence ID" value="UVW34417.1"/>
    <property type="molecule type" value="Genomic_DNA"/>
</dbReference>
<keyword evidence="1" id="KW-0472">Membrane</keyword>
<proteinExistence type="predicted"/>
<reference evidence="2" key="1">
    <citation type="submission" date="2022-08" db="EMBL/GenBank/DDBJ databases">
        <title>Catabolic pathway analysis in culturable SAR92 clade bacteria reveals their overlooked roles in DMSP degradation in coastal seas.</title>
        <authorList>
            <person name="He X."/>
            <person name="Zhang X."/>
            <person name="Zhang Y."/>
        </authorList>
    </citation>
    <scope>NUCLEOTIDE SEQUENCE</scope>
    <source>
        <strain evidence="2">H455</strain>
    </source>
</reference>
<name>A0ABY5TKP6_9GAMM</name>
<evidence type="ECO:0000256" key="1">
    <source>
        <dbReference type="SAM" id="Phobius"/>
    </source>
</evidence>
<organism evidence="2 3">
    <name type="scientific">SAR92 clade bacterium H455</name>
    <dbReference type="NCBI Taxonomy" id="2974818"/>
    <lineage>
        <taxon>Bacteria</taxon>
        <taxon>Pseudomonadati</taxon>
        <taxon>Pseudomonadota</taxon>
        <taxon>Gammaproteobacteria</taxon>
        <taxon>Cellvibrionales</taxon>
        <taxon>Porticoccaceae</taxon>
        <taxon>SAR92 clade</taxon>
    </lineage>
</organism>
<dbReference type="Proteomes" id="UP001059934">
    <property type="component" value="Chromosome"/>
</dbReference>
<evidence type="ECO:0000313" key="2">
    <source>
        <dbReference type="EMBL" id="UVW34417.1"/>
    </source>
</evidence>
<keyword evidence="1" id="KW-0812">Transmembrane</keyword>
<feature type="transmembrane region" description="Helical" evidence="1">
    <location>
        <begin position="66"/>
        <end position="85"/>
    </location>
</feature>
<keyword evidence="3" id="KW-1185">Reference proteome</keyword>
<evidence type="ECO:0000313" key="3">
    <source>
        <dbReference type="Proteomes" id="UP001059934"/>
    </source>
</evidence>
<accession>A0ABY5TKP6</accession>